<sequence>MEPTDKECQVTISTPEVGFGRQQSKVAQMRYAFRENCAEFLGTALLIVFGVGVVAQVTFNPAANGSSFLSINLGWAFGLTCAIVVAGPVSGAHLNPAVTIGNAVMRKFPWRKVPGYVISQISGAFVGAALVYCIYWPAFNEFDGGIRSTVGDTATGNIFFTGPYKHTPIYSSFITEFINTAILLICILGINDPRHQVPSYVGALLVGLVVGAIGMCIGMMTGYAMNPARDFGPRLFTLVAGWGTDPFTTADHYFWVPIIAPICGSIFGILSYDMLIYPQDIDY</sequence>
<protein>
    <submittedName>
        <fullName evidence="1">Glycerol channel</fullName>
    </submittedName>
</protein>
<accession>A0ACC2SN32</accession>
<organism evidence="1 2">
    <name type="scientific">Entomophthora muscae</name>
    <dbReference type="NCBI Taxonomy" id="34485"/>
    <lineage>
        <taxon>Eukaryota</taxon>
        <taxon>Fungi</taxon>
        <taxon>Fungi incertae sedis</taxon>
        <taxon>Zoopagomycota</taxon>
        <taxon>Entomophthoromycotina</taxon>
        <taxon>Entomophthoromycetes</taxon>
        <taxon>Entomophthorales</taxon>
        <taxon>Entomophthoraceae</taxon>
        <taxon>Entomophthora</taxon>
    </lineage>
</organism>
<reference evidence="1" key="1">
    <citation type="submission" date="2022-04" db="EMBL/GenBank/DDBJ databases">
        <title>Genome of the entomopathogenic fungus Entomophthora muscae.</title>
        <authorList>
            <person name="Elya C."/>
            <person name="Lovett B.R."/>
            <person name="Lee E."/>
            <person name="Macias A.M."/>
            <person name="Hajek A.E."/>
            <person name="De Bivort B.L."/>
            <person name="Kasson M.T."/>
            <person name="De Fine Licht H.H."/>
            <person name="Stajich J.E."/>
        </authorList>
    </citation>
    <scope>NUCLEOTIDE SEQUENCE</scope>
    <source>
        <strain evidence="1">Berkeley</strain>
    </source>
</reference>
<keyword evidence="2" id="KW-1185">Reference proteome</keyword>
<evidence type="ECO:0000313" key="2">
    <source>
        <dbReference type="Proteomes" id="UP001165960"/>
    </source>
</evidence>
<evidence type="ECO:0000313" key="1">
    <source>
        <dbReference type="EMBL" id="KAJ9063695.1"/>
    </source>
</evidence>
<comment type="caution">
    <text evidence="1">The sequence shown here is derived from an EMBL/GenBank/DDBJ whole genome shotgun (WGS) entry which is preliminary data.</text>
</comment>
<proteinExistence type="predicted"/>
<name>A0ACC2SN32_9FUNG</name>
<gene>
    <name evidence="1" type="primary">FPS1_23</name>
    <name evidence="1" type="ORF">DSO57_1038248</name>
</gene>
<dbReference type="EMBL" id="QTSX02004727">
    <property type="protein sequence ID" value="KAJ9063695.1"/>
    <property type="molecule type" value="Genomic_DNA"/>
</dbReference>
<dbReference type="Proteomes" id="UP001165960">
    <property type="component" value="Unassembled WGS sequence"/>
</dbReference>